<dbReference type="RefSeq" id="WP_074719627.1">
    <property type="nucleotide sequence ID" value="NZ_FOFX01000003.1"/>
</dbReference>
<dbReference type="Proteomes" id="UP000181998">
    <property type="component" value="Unassembled WGS sequence"/>
</dbReference>
<feature type="transmembrane region" description="Helical" evidence="1">
    <location>
        <begin position="103"/>
        <end position="122"/>
    </location>
</feature>
<keyword evidence="1" id="KW-0812">Transmembrane</keyword>
<keyword evidence="1" id="KW-0472">Membrane</keyword>
<evidence type="ECO:0000313" key="3">
    <source>
        <dbReference type="Proteomes" id="UP000181998"/>
    </source>
</evidence>
<accession>A0A1H9AAJ0</accession>
<name>A0A1H9AAJ0_9PROT</name>
<protein>
    <submittedName>
        <fullName evidence="2">Uncharacterized protein</fullName>
    </submittedName>
</protein>
<feature type="transmembrane region" description="Helical" evidence="1">
    <location>
        <begin position="142"/>
        <end position="164"/>
    </location>
</feature>
<keyword evidence="1" id="KW-1133">Transmembrane helix</keyword>
<proteinExistence type="predicted"/>
<evidence type="ECO:0000313" key="2">
    <source>
        <dbReference type="EMBL" id="SEP73680.1"/>
    </source>
</evidence>
<reference evidence="2 3" key="1">
    <citation type="submission" date="2016-10" db="EMBL/GenBank/DDBJ databases">
        <authorList>
            <person name="de Groot N.N."/>
        </authorList>
    </citation>
    <scope>NUCLEOTIDE SEQUENCE [LARGE SCALE GENOMIC DNA]</scope>
    <source>
        <strain evidence="2 3">Nm9</strain>
    </source>
</reference>
<dbReference type="AlphaFoldDB" id="A0A1H9AAJ0"/>
<dbReference type="EMBL" id="FOFX01000003">
    <property type="protein sequence ID" value="SEP73680.1"/>
    <property type="molecule type" value="Genomic_DNA"/>
</dbReference>
<feature type="transmembrane region" description="Helical" evidence="1">
    <location>
        <begin position="7"/>
        <end position="30"/>
    </location>
</feature>
<organism evidence="2 3">
    <name type="scientific">Nitrosomonas ureae</name>
    <dbReference type="NCBI Taxonomy" id="44577"/>
    <lineage>
        <taxon>Bacteria</taxon>
        <taxon>Pseudomonadati</taxon>
        <taxon>Pseudomonadota</taxon>
        <taxon>Betaproteobacteria</taxon>
        <taxon>Nitrosomonadales</taxon>
        <taxon>Nitrosomonadaceae</taxon>
        <taxon>Nitrosomonas</taxon>
    </lineage>
</organism>
<gene>
    <name evidence="2" type="ORF">SAMN05421510_100332</name>
</gene>
<evidence type="ECO:0000256" key="1">
    <source>
        <dbReference type="SAM" id="Phobius"/>
    </source>
</evidence>
<sequence length="190" mass="20689">MNWHQKIFPTVTIIIIALVIVFITVSLQQFTTISNNLNSMLAVNAQPIIDKAMGTNKETLNESLETGSYIAQWAGLFMLETAAMERRHHQANALLASRLWIRYLAVMAGIILIAVGSIFILAKLNEVPTEIEGESQAVKLKLTSASPGLVMAMLGAMLIMTAVLHNPSIELKDGKAYMGNENEALPGVAQ</sequence>